<organism evidence="8 9">
    <name type="scientific">Methylobacterium haplocladii</name>
    <dbReference type="NCBI Taxonomy" id="1176176"/>
    <lineage>
        <taxon>Bacteria</taxon>
        <taxon>Pseudomonadati</taxon>
        <taxon>Pseudomonadota</taxon>
        <taxon>Alphaproteobacteria</taxon>
        <taxon>Hyphomicrobiales</taxon>
        <taxon>Methylobacteriaceae</taxon>
        <taxon>Methylobacterium</taxon>
    </lineage>
</organism>
<sequence length="359" mass="40198">MGQPGFFDLDEHYQRLSENGDPLVKLAALIDFEAFRPKLATALKRSDGSKGGRPPYDPVLMFKVLILQTLYTLSDDATEFQIRDRLSFMRFLGLGFEDAVPDAKTVWLFREQLTRAGAIEDLFAAFDTWLKGKGYLAMSGQIIDASIIAAPRQRNTDAEKAALREGKIPDEWAVKPKKLAQKDRDARWTLKRAKARAAKADGTKAKVEIAVPVFGYKTHVSIDRKYGFVRRFTVTSAAAHDGAQLANVLDPANTASDVWADTAYRSKANEAHLAKHGRRSKIHFRRQPGLDLTPSQRKANRARSKVRSGVETVFAAQKHRFGLFVRTIGLARARTKIGLANLAYNLKRFLWIETRLVAA</sequence>
<protein>
    <submittedName>
        <fullName evidence="8">IS5 family transposase ISMac22</fullName>
    </submittedName>
</protein>
<accession>A0A512IW52</accession>
<evidence type="ECO:0000313" key="8">
    <source>
        <dbReference type="EMBL" id="GEP01947.1"/>
    </source>
</evidence>
<gene>
    <name evidence="8" type="ORF">MHA02_43340</name>
</gene>
<comment type="similarity">
    <text evidence="2">Belongs to the transposase 11 family.</text>
</comment>
<proteinExistence type="inferred from homology"/>
<feature type="domain" description="Transposase InsH N-terminal" evidence="7">
    <location>
        <begin position="13"/>
        <end position="111"/>
    </location>
</feature>
<reference evidence="8 9" key="1">
    <citation type="submission" date="2019-07" db="EMBL/GenBank/DDBJ databases">
        <title>Whole genome shotgun sequence of Methylobacterium haplocladii NBRC 107714.</title>
        <authorList>
            <person name="Hosoyama A."/>
            <person name="Uohara A."/>
            <person name="Ohji S."/>
            <person name="Ichikawa N."/>
        </authorList>
    </citation>
    <scope>NUCLEOTIDE SEQUENCE [LARGE SCALE GENOMIC DNA]</scope>
    <source>
        <strain evidence="8 9">NBRC 107714</strain>
    </source>
</reference>
<keyword evidence="5" id="KW-0233">DNA recombination</keyword>
<evidence type="ECO:0000256" key="4">
    <source>
        <dbReference type="ARBA" id="ARBA00023125"/>
    </source>
</evidence>
<dbReference type="Proteomes" id="UP000321258">
    <property type="component" value="Unassembled WGS sequence"/>
</dbReference>
<dbReference type="EMBL" id="BJZT01000078">
    <property type="protein sequence ID" value="GEP01947.1"/>
    <property type="molecule type" value="Genomic_DNA"/>
</dbReference>
<comment type="function">
    <text evidence="1">Involved in the transposition of the insertion sequence IS5.</text>
</comment>
<dbReference type="InterPro" id="IPR002559">
    <property type="entry name" value="Transposase_11"/>
</dbReference>
<dbReference type="InterPro" id="IPR047959">
    <property type="entry name" value="Transpos_IS5"/>
</dbReference>
<dbReference type="Pfam" id="PF05598">
    <property type="entry name" value="DUF772"/>
    <property type="match status" value="1"/>
</dbReference>
<comment type="caution">
    <text evidence="8">The sequence shown here is derived from an EMBL/GenBank/DDBJ whole genome shotgun (WGS) entry which is preliminary data.</text>
</comment>
<evidence type="ECO:0000256" key="5">
    <source>
        <dbReference type="ARBA" id="ARBA00023172"/>
    </source>
</evidence>
<dbReference type="PANTHER" id="PTHR35604:SF2">
    <property type="entry name" value="TRANSPOSASE INSH FOR INSERTION SEQUENCE ELEMENT IS5A-RELATED"/>
    <property type="match status" value="1"/>
</dbReference>
<evidence type="ECO:0000256" key="3">
    <source>
        <dbReference type="ARBA" id="ARBA00022578"/>
    </source>
</evidence>
<evidence type="ECO:0000313" key="9">
    <source>
        <dbReference type="Proteomes" id="UP000321258"/>
    </source>
</evidence>
<evidence type="ECO:0000256" key="2">
    <source>
        <dbReference type="ARBA" id="ARBA00010075"/>
    </source>
</evidence>
<dbReference type="NCBIfam" id="NF033581">
    <property type="entry name" value="transpos_IS5_4"/>
    <property type="match status" value="1"/>
</dbReference>
<dbReference type="AlphaFoldDB" id="A0A512IW52"/>
<evidence type="ECO:0000256" key="1">
    <source>
        <dbReference type="ARBA" id="ARBA00003544"/>
    </source>
</evidence>
<dbReference type="GO" id="GO:0006313">
    <property type="term" value="P:DNA transposition"/>
    <property type="evidence" value="ECO:0007669"/>
    <property type="project" value="InterPro"/>
</dbReference>
<keyword evidence="9" id="KW-1185">Reference proteome</keyword>
<keyword evidence="3" id="KW-0815">Transposition</keyword>
<dbReference type="RefSeq" id="WP_147082672.1">
    <property type="nucleotide sequence ID" value="NZ_BJZT01000078.1"/>
</dbReference>
<evidence type="ECO:0000259" key="7">
    <source>
        <dbReference type="Pfam" id="PF05598"/>
    </source>
</evidence>
<keyword evidence="4" id="KW-0238">DNA-binding</keyword>
<dbReference type="PANTHER" id="PTHR35604">
    <property type="entry name" value="TRANSPOSASE INSH FOR INSERTION SEQUENCE ELEMENT IS5A-RELATED"/>
    <property type="match status" value="1"/>
</dbReference>
<feature type="domain" description="Transposase IS4-like" evidence="6">
    <location>
        <begin position="139"/>
        <end position="346"/>
    </location>
</feature>
<dbReference type="InterPro" id="IPR008490">
    <property type="entry name" value="Transposase_InsH_N"/>
</dbReference>
<dbReference type="GO" id="GO:0004803">
    <property type="term" value="F:transposase activity"/>
    <property type="evidence" value="ECO:0007669"/>
    <property type="project" value="InterPro"/>
</dbReference>
<name>A0A512IW52_9HYPH</name>
<dbReference type="Pfam" id="PF01609">
    <property type="entry name" value="DDE_Tnp_1"/>
    <property type="match status" value="1"/>
</dbReference>
<evidence type="ECO:0000259" key="6">
    <source>
        <dbReference type="Pfam" id="PF01609"/>
    </source>
</evidence>
<dbReference type="GO" id="GO:0003677">
    <property type="term" value="F:DNA binding"/>
    <property type="evidence" value="ECO:0007669"/>
    <property type="project" value="UniProtKB-KW"/>
</dbReference>
<dbReference type="OrthoDB" id="9774608at2"/>